<dbReference type="EC" id="6.3.4.-" evidence="3"/>
<accession>A0A443IP91</accession>
<keyword evidence="3" id="KW-0547">Nucleotide-binding</keyword>
<keyword evidence="3" id="KW-0067">ATP-binding</keyword>
<dbReference type="RefSeq" id="WP_120073909.1">
    <property type="nucleotide sequence ID" value="NZ_QYTU02000026.1"/>
</dbReference>
<evidence type="ECO:0000256" key="1">
    <source>
        <dbReference type="ARBA" id="ARBA00022598"/>
    </source>
</evidence>
<gene>
    <name evidence="3" type="primary">tmcAL</name>
    <name evidence="4" type="ORF">D4N35_012005</name>
</gene>
<dbReference type="NCBIfam" id="NF010191">
    <property type="entry name" value="PRK13670.1"/>
    <property type="match status" value="1"/>
</dbReference>
<dbReference type="HAMAP" id="MF_01539">
    <property type="entry name" value="TmcAL"/>
    <property type="match status" value="1"/>
</dbReference>
<dbReference type="Pfam" id="PF05636">
    <property type="entry name" value="HIGH_NTase1"/>
    <property type="match status" value="1"/>
</dbReference>
<dbReference type="EMBL" id="QYTU02000026">
    <property type="protein sequence ID" value="RWR08236.1"/>
    <property type="molecule type" value="Genomic_DNA"/>
</dbReference>
<dbReference type="GO" id="GO:0016879">
    <property type="term" value="F:ligase activity, forming carbon-nitrogen bonds"/>
    <property type="evidence" value="ECO:0007669"/>
    <property type="project" value="UniProtKB-UniRule"/>
</dbReference>
<dbReference type="InterPro" id="IPR008513">
    <property type="entry name" value="tRNA(Met)_cyd_acetate_ligase"/>
</dbReference>
<keyword evidence="5" id="KW-1185">Reference proteome</keyword>
<dbReference type="GO" id="GO:0016740">
    <property type="term" value="F:transferase activity"/>
    <property type="evidence" value="ECO:0007669"/>
    <property type="project" value="UniProtKB-KW"/>
</dbReference>
<feature type="binding site" evidence="3">
    <location>
        <position position="101"/>
    </location>
    <ligand>
        <name>ATP</name>
        <dbReference type="ChEBI" id="CHEBI:30616"/>
    </ligand>
</feature>
<dbReference type="SUPFAM" id="SSF52374">
    <property type="entry name" value="Nucleotidylyl transferase"/>
    <property type="match status" value="1"/>
</dbReference>
<comment type="catalytic activity">
    <reaction evidence="3">
        <text>cytidine(34) in elongator tRNA(Met) + acetate + ATP = N(4)-acetylcytidine(34) in elongator tRNA(Met) + AMP + diphosphate</text>
        <dbReference type="Rhea" id="RHEA:58144"/>
        <dbReference type="Rhea" id="RHEA-COMP:10693"/>
        <dbReference type="Rhea" id="RHEA-COMP:10694"/>
        <dbReference type="ChEBI" id="CHEBI:30089"/>
        <dbReference type="ChEBI" id="CHEBI:30616"/>
        <dbReference type="ChEBI" id="CHEBI:33019"/>
        <dbReference type="ChEBI" id="CHEBI:74900"/>
        <dbReference type="ChEBI" id="CHEBI:82748"/>
        <dbReference type="ChEBI" id="CHEBI:456215"/>
    </reaction>
</comment>
<comment type="similarity">
    <text evidence="3">Belongs to the TmcAL family.</text>
</comment>
<keyword evidence="3" id="KW-0820">tRNA-binding</keyword>
<keyword evidence="3" id="KW-0694">RNA-binding</keyword>
<evidence type="ECO:0000313" key="5">
    <source>
        <dbReference type="Proteomes" id="UP000273811"/>
    </source>
</evidence>
<dbReference type="PANTHER" id="PTHR37825">
    <property type="entry name" value="TRNA(MET) CYTIDINE ACETATE LIGASE"/>
    <property type="match status" value="1"/>
</dbReference>
<comment type="caution">
    <text evidence="4">The sequence shown here is derived from an EMBL/GenBank/DDBJ whole genome shotgun (WGS) entry which is preliminary data.</text>
</comment>
<dbReference type="GeneID" id="56391987"/>
<dbReference type="InterPro" id="IPR014729">
    <property type="entry name" value="Rossmann-like_a/b/a_fold"/>
</dbReference>
<keyword evidence="1 3" id="KW-0436">Ligase</keyword>
<evidence type="ECO:0000256" key="3">
    <source>
        <dbReference type="HAMAP-Rule" id="MF_01539"/>
    </source>
</evidence>
<dbReference type="Proteomes" id="UP000273811">
    <property type="component" value="Unassembled WGS sequence"/>
</dbReference>
<dbReference type="GO" id="GO:0005737">
    <property type="term" value="C:cytoplasm"/>
    <property type="evidence" value="ECO:0007669"/>
    <property type="project" value="UniProtKB-SubCell"/>
</dbReference>
<comment type="function">
    <text evidence="3">Catalyzes the formation of N(4)-acetylcytidine (ac(4)C) at the wobble position of elongator tRNA(Met), using acetate and ATP as substrates. First activates an acetate ion to form acetyladenylate (Ac-AMP) and then transfers the acetyl group to tRNA to form ac(4)C34.</text>
</comment>
<dbReference type="Gene3D" id="3.40.50.620">
    <property type="entry name" value="HUPs"/>
    <property type="match status" value="1"/>
</dbReference>
<evidence type="ECO:0000313" key="4">
    <source>
        <dbReference type="EMBL" id="RWR08236.1"/>
    </source>
</evidence>
<keyword evidence="2 3" id="KW-0819">tRNA processing</keyword>
<keyword evidence="3" id="KW-0963">Cytoplasm</keyword>
<dbReference type="GO" id="GO:0000049">
    <property type="term" value="F:tRNA binding"/>
    <property type="evidence" value="ECO:0007669"/>
    <property type="project" value="UniProtKB-KW"/>
</dbReference>
<reference evidence="4" key="1">
    <citation type="submission" date="2018-12" db="EMBL/GenBank/DDBJ databases">
        <authorList>
            <person name="Sun L."/>
            <person name="Chen Z."/>
        </authorList>
    </citation>
    <scope>NUCLEOTIDE SEQUENCE [LARGE SCALE GENOMIC DNA]</scope>
    <source>
        <strain evidence="4">DSM 16012</strain>
    </source>
</reference>
<dbReference type="GO" id="GO:0005524">
    <property type="term" value="F:ATP binding"/>
    <property type="evidence" value="ECO:0007669"/>
    <property type="project" value="UniProtKB-KW"/>
</dbReference>
<feature type="binding site" evidence="3">
    <location>
        <position position="187"/>
    </location>
    <ligand>
        <name>ATP</name>
        <dbReference type="ChEBI" id="CHEBI:30616"/>
    </ligand>
</feature>
<name>A0A443IP91_9BACI</name>
<dbReference type="AlphaFoldDB" id="A0A443IP91"/>
<dbReference type="PANTHER" id="PTHR37825:SF1">
    <property type="entry name" value="TRNA(MET) CYTIDINE ACETATE LIGASE"/>
    <property type="match status" value="1"/>
</dbReference>
<protein>
    <recommendedName>
        <fullName evidence="3">tRNA(Met) cytidine acetate ligase</fullName>
        <ecNumber evidence="3">6.3.4.-</ecNumber>
    </recommendedName>
</protein>
<comment type="subcellular location">
    <subcellularLocation>
        <location evidence="3">Cytoplasm</location>
    </subcellularLocation>
</comment>
<organism evidence="4 5">
    <name type="scientific">Siminovitchia fortis</name>
    <dbReference type="NCBI Taxonomy" id="254758"/>
    <lineage>
        <taxon>Bacteria</taxon>
        <taxon>Bacillati</taxon>
        <taxon>Bacillota</taxon>
        <taxon>Bacilli</taxon>
        <taxon>Bacillales</taxon>
        <taxon>Bacillaceae</taxon>
        <taxon>Siminovitchia</taxon>
    </lineage>
</organism>
<evidence type="ECO:0000256" key="2">
    <source>
        <dbReference type="ARBA" id="ARBA00022694"/>
    </source>
</evidence>
<dbReference type="OrthoDB" id="9769796at2"/>
<dbReference type="GO" id="GO:0006400">
    <property type="term" value="P:tRNA modification"/>
    <property type="evidence" value="ECO:0007669"/>
    <property type="project" value="UniProtKB-UniRule"/>
</dbReference>
<comment type="caution">
    <text evidence="3">Lacks conserved residue(s) required for the propagation of feature annotation.</text>
</comment>
<feature type="binding site" evidence="3">
    <location>
        <begin position="7"/>
        <end position="20"/>
    </location>
    <ligand>
        <name>ATP</name>
        <dbReference type="ChEBI" id="CHEBI:30616"/>
    </ligand>
</feature>
<feature type="binding site" evidence="3">
    <location>
        <position position="162"/>
    </location>
    <ligand>
        <name>ATP</name>
        <dbReference type="ChEBI" id="CHEBI:30616"/>
    </ligand>
</feature>
<sequence length="403" mass="45935">MRSVGIVAEYNPFHNGHYFHLNQSKEVSESEVAIVAMSGNFLQRGEPAIVSKWTRTKMALLAGADIIVEIPYAFAVQKAEIFAFGSVYLLDALKCSSICFGSESGSIDPFFHTVELLKEQEEKYNQKIRFYIKQGVSYPKALALAYAELEKNKDSVDLSRPNNILGYHYISAADKLNSNMQFFTVKRNTAEHDDETIHDDQIASATSIRKLIKEEGNLNRIRPYVPESTFTEMDGYYHTYGHFHDWEDYWPYLQYRLATMGEAELNQMYDIEEGLPYRLQKAAQTAESFQSFMEMAKTKRYTWTRLQRICVHALTNTSRADIHSAGEAPGYIRLLGMSAKGREYLNKVKKDLSLPLVSTISSFPQDMLALDRKAALVYSQALKEPARKDLLSLEYAQPPIMAD</sequence>
<proteinExistence type="inferred from homology"/>